<organism evidence="12 13">
    <name type="scientific">Paraburkholderia terricola</name>
    <dbReference type="NCBI Taxonomy" id="169427"/>
    <lineage>
        <taxon>Bacteria</taxon>
        <taxon>Pseudomonadati</taxon>
        <taxon>Pseudomonadota</taxon>
        <taxon>Betaproteobacteria</taxon>
        <taxon>Burkholderiales</taxon>
        <taxon>Burkholderiaceae</taxon>
        <taxon>Paraburkholderia</taxon>
    </lineage>
</organism>
<keyword evidence="2" id="KW-0436">Ligase</keyword>
<evidence type="ECO:0000256" key="5">
    <source>
        <dbReference type="ARBA" id="ARBA00022840"/>
    </source>
</evidence>
<accession>A0A1M6VS95</accession>
<dbReference type="SMART" id="SM00796">
    <property type="entry name" value="AHS1"/>
    <property type="match status" value="1"/>
</dbReference>
<dbReference type="InterPro" id="IPR029000">
    <property type="entry name" value="Cyclophilin-like_dom_sf"/>
</dbReference>
<keyword evidence="6" id="KW-0092">Biotin</keyword>
<dbReference type="PROSITE" id="PS00866">
    <property type="entry name" value="CPSASE_1"/>
    <property type="match status" value="1"/>
</dbReference>
<evidence type="ECO:0000313" key="12">
    <source>
        <dbReference type="EMBL" id="SHK84383.1"/>
    </source>
</evidence>
<dbReference type="PANTHER" id="PTHR18866">
    <property type="entry name" value="CARBOXYLASE:PYRUVATE/ACETYL-COA/PROPIONYL-COA CARBOXYLASE"/>
    <property type="match status" value="1"/>
</dbReference>
<dbReference type="Pfam" id="PF02786">
    <property type="entry name" value="CPSase_L_D2"/>
    <property type="match status" value="1"/>
</dbReference>
<dbReference type="InterPro" id="IPR011054">
    <property type="entry name" value="Rudment_hybrid_motif"/>
</dbReference>
<dbReference type="OrthoDB" id="9803706at2"/>
<evidence type="ECO:0000256" key="8">
    <source>
        <dbReference type="SAM" id="Coils"/>
    </source>
</evidence>
<dbReference type="EMBL" id="FRAB01000041">
    <property type="protein sequence ID" value="SHK84383.1"/>
    <property type="molecule type" value="Genomic_DNA"/>
</dbReference>
<name>A0A1M6VS95_9BURK</name>
<keyword evidence="3 7" id="KW-0547">Nucleotide-binding</keyword>
<dbReference type="InterPro" id="IPR005479">
    <property type="entry name" value="CPAse_ATP-bd"/>
</dbReference>
<dbReference type="Pfam" id="PF00364">
    <property type="entry name" value="Biotin_lipoyl"/>
    <property type="match status" value="1"/>
</dbReference>
<dbReference type="InterPro" id="IPR014084">
    <property type="entry name" value="Urea_COase"/>
</dbReference>
<evidence type="ECO:0000256" key="6">
    <source>
        <dbReference type="ARBA" id="ARBA00023267"/>
    </source>
</evidence>
<dbReference type="NCBIfam" id="TIGR02712">
    <property type="entry name" value="urea_carbox"/>
    <property type="match status" value="1"/>
</dbReference>
<dbReference type="Gene3D" id="3.30.1360.40">
    <property type="match status" value="1"/>
</dbReference>
<dbReference type="InterPro" id="IPR011053">
    <property type="entry name" value="Single_hybrid_motif"/>
</dbReference>
<evidence type="ECO:0000256" key="4">
    <source>
        <dbReference type="ARBA" id="ARBA00022801"/>
    </source>
</evidence>
<dbReference type="InterPro" id="IPR011761">
    <property type="entry name" value="ATP-grasp"/>
</dbReference>
<dbReference type="PROSITE" id="PS50975">
    <property type="entry name" value="ATP_GRASP"/>
    <property type="match status" value="1"/>
</dbReference>
<feature type="domain" description="Lipoyl-binding" evidence="9">
    <location>
        <begin position="1127"/>
        <end position="1203"/>
    </location>
</feature>
<dbReference type="Gene3D" id="2.40.100.10">
    <property type="entry name" value="Cyclophilin-like"/>
    <property type="match status" value="2"/>
</dbReference>
<evidence type="ECO:0000256" key="7">
    <source>
        <dbReference type="PROSITE-ProRule" id="PRU00409"/>
    </source>
</evidence>
<dbReference type="Gene3D" id="2.40.50.100">
    <property type="match status" value="1"/>
</dbReference>
<comment type="cofactor">
    <cofactor evidence="1">
        <name>biotin</name>
        <dbReference type="ChEBI" id="CHEBI:57586"/>
    </cofactor>
</comment>
<dbReference type="GO" id="GO:0016874">
    <property type="term" value="F:ligase activity"/>
    <property type="evidence" value="ECO:0007669"/>
    <property type="project" value="UniProtKB-KW"/>
</dbReference>
<dbReference type="PROSITE" id="PS50968">
    <property type="entry name" value="BIOTINYL_LIPOYL"/>
    <property type="match status" value="1"/>
</dbReference>
<dbReference type="Pfam" id="PF00289">
    <property type="entry name" value="Biotin_carb_N"/>
    <property type="match status" value="1"/>
</dbReference>
<sequence length="1205" mass="130946">MFEKILIANRGAIACRILRTLRELEVTGVAVYAEADRASLHVSEAPIAHALGDGPASATYLDIDKILDIARREGVQAIHPGYGFLSENAAFGEACEAAGIAFIGPTPEQLRAFGLKHTARAIAAKERIPMLEGTGLLDDLRAALAAAAAIGYPVMLKSTAGGGGIGMRVCWNADELGAHFDAVKRLGQNNFSDAGVFLEKYIERARHLEVQVFGDGRGDVIALGVRDCSVQRRNQKVLEETPAPGLPDGMSQALCEAAIKLAKAVHYRSAGTVEFVYDSLARQFYFLEVNTRLQVEHGVTEQVWGVDLVRWMIELAAGTLAPLHELAAGLKPHGHAIQARLYAEDPGRDFKPSPGLLTDVAFPPAEGRALRIDTWIDAGCDVPPYFDPLLAKLIAWAATRDQARHALADALGNTRLYGIETNRDYLRQILDDRPFASGEPWTRCLEGLAYRASTVEVVSGGRQTTVQDHPGRLGYWAVGIPPSGPMDDRALRLGNRLLGNATDAAALEITMSGPILRFNTDAVVAVTGASLPLTLDDIEQPLNTALFVAAGSTLALGTIRGAGARAYLCVRGGFDVAVYLGSRSTFTLGQFGGHGGRALRAGDVLHLQPLRDKRAGAALAHVPALAAVRTLRVIYGPHGAPEYFSPRYIERFFDTEWEIHFNSSRTGVRLIGPKPEWSREDGGEAGLHPSNIHDNPYAVGAVDFTGDMPVILGPDGPSLGGFVCPVTIIEADLWQIGQLKAGDKLRFVPVQIAEAREAMRRREHELRTLECDAEAAQAAQPAATPHAPLTSPIVLDTGADRERLVARVSGDTHLLLEIGPTELDLVLRFRGHALMQSLQALALPGVIDLTPGIRSLQIHYRPDSLPLARLLAIVERAWQDVLLQKDLRVPSRIVHLPLSWDDPACRLAIDKYMTTVRNDAPWCPSNLEFIRRINDLDSIDAVKRIVFDASYLVMGLGDVYLGAPVATPLDPRHRLVTTKYNPARTWTAENSVGIGGAYLCVYGMEGPGGYQFVGRTLQMWNRYRDFADFAGRPYLLRFFDQIRFYEVSADELLRIRADFPLGRYPLKIDESVLSLADYQAFLAREAAGIQDFRARQQAAFQTERERWREAGTTEASFDAPIAEGAEPAPLKDGEVAVESEIAGRLWQVRAASGDTVAAGDVLLVIESMKMEIAVCAPCAGTVGEIHVAPGSPVRAGQRVAVIERI</sequence>
<dbReference type="GO" id="GO:0005524">
    <property type="term" value="F:ATP binding"/>
    <property type="evidence" value="ECO:0007669"/>
    <property type="project" value="UniProtKB-UniRule"/>
</dbReference>
<dbReference type="PROSITE" id="PS00867">
    <property type="entry name" value="CPSASE_2"/>
    <property type="match status" value="1"/>
</dbReference>
<dbReference type="AlphaFoldDB" id="A0A1M6VS95"/>
<feature type="domain" description="ATP-grasp" evidence="10">
    <location>
        <begin position="120"/>
        <end position="317"/>
    </location>
</feature>
<dbReference type="RefSeq" id="WP_073431666.1">
    <property type="nucleotide sequence ID" value="NZ_CADFGY010000037.1"/>
</dbReference>
<evidence type="ECO:0000256" key="2">
    <source>
        <dbReference type="ARBA" id="ARBA00022598"/>
    </source>
</evidence>
<dbReference type="Pfam" id="PF02785">
    <property type="entry name" value="Biotin_carb_C"/>
    <property type="match status" value="1"/>
</dbReference>
<dbReference type="SUPFAM" id="SSF50891">
    <property type="entry name" value="Cyclophilin-like"/>
    <property type="match status" value="2"/>
</dbReference>
<evidence type="ECO:0000259" key="10">
    <source>
        <dbReference type="PROSITE" id="PS50975"/>
    </source>
</evidence>
<dbReference type="Pfam" id="PF02626">
    <property type="entry name" value="CT_A_B"/>
    <property type="match status" value="1"/>
</dbReference>
<dbReference type="Pfam" id="PF02682">
    <property type="entry name" value="CT_C_D"/>
    <property type="match status" value="1"/>
</dbReference>
<dbReference type="SUPFAM" id="SSF52440">
    <property type="entry name" value="PreATP-grasp domain"/>
    <property type="match status" value="1"/>
</dbReference>
<evidence type="ECO:0000256" key="3">
    <source>
        <dbReference type="ARBA" id="ARBA00022741"/>
    </source>
</evidence>
<feature type="domain" description="Biotin carboxylation" evidence="11">
    <location>
        <begin position="1"/>
        <end position="450"/>
    </location>
</feature>
<dbReference type="InterPro" id="IPR050856">
    <property type="entry name" value="Biotin_carboxylase_complex"/>
</dbReference>
<dbReference type="InterPro" id="IPR011764">
    <property type="entry name" value="Biotin_carboxylation_dom"/>
</dbReference>
<gene>
    <name evidence="12" type="ORF">SAMN05192548_104115</name>
</gene>
<dbReference type="SUPFAM" id="SSF51246">
    <property type="entry name" value="Rudiment single hybrid motif"/>
    <property type="match status" value="1"/>
</dbReference>
<dbReference type="Gene3D" id="3.30.470.20">
    <property type="entry name" value="ATP-grasp fold, B domain"/>
    <property type="match status" value="1"/>
</dbReference>
<dbReference type="InterPro" id="IPR005481">
    <property type="entry name" value="BC-like_N"/>
</dbReference>
<dbReference type="GO" id="GO:0046872">
    <property type="term" value="F:metal ion binding"/>
    <property type="evidence" value="ECO:0007669"/>
    <property type="project" value="InterPro"/>
</dbReference>
<dbReference type="InterPro" id="IPR003778">
    <property type="entry name" value="CT_A_B"/>
</dbReference>
<proteinExistence type="predicted"/>
<keyword evidence="5 7" id="KW-0067">ATP-binding</keyword>
<dbReference type="PROSITE" id="PS50979">
    <property type="entry name" value="BC"/>
    <property type="match status" value="1"/>
</dbReference>
<evidence type="ECO:0000313" key="13">
    <source>
        <dbReference type="Proteomes" id="UP000184395"/>
    </source>
</evidence>
<protein>
    <submittedName>
        <fullName evidence="12">Urea carboxylase</fullName>
    </submittedName>
</protein>
<keyword evidence="8" id="KW-0175">Coiled coil</keyword>
<dbReference type="STRING" id="169427.SAMN05192548_104115"/>
<dbReference type="CDD" id="cd06850">
    <property type="entry name" value="biotinyl_domain"/>
    <property type="match status" value="1"/>
</dbReference>
<reference evidence="12 13" key="1">
    <citation type="submission" date="2016-11" db="EMBL/GenBank/DDBJ databases">
        <authorList>
            <person name="Jaros S."/>
            <person name="Januszkiewicz K."/>
            <person name="Wedrychowicz H."/>
        </authorList>
    </citation>
    <scope>NUCLEOTIDE SEQUENCE [LARGE SCALE GENOMIC DNA]</scope>
    <source>
        <strain evidence="12 13">LMG 20594</strain>
    </source>
</reference>
<dbReference type="InterPro" id="IPR005482">
    <property type="entry name" value="Biotin_COase_C"/>
</dbReference>
<dbReference type="SMART" id="SM00797">
    <property type="entry name" value="AHS2"/>
    <property type="match status" value="1"/>
</dbReference>
<evidence type="ECO:0000259" key="9">
    <source>
        <dbReference type="PROSITE" id="PS50968"/>
    </source>
</evidence>
<dbReference type="InterPro" id="IPR000089">
    <property type="entry name" value="Biotin_lipoyl"/>
</dbReference>
<dbReference type="InterPro" id="IPR016185">
    <property type="entry name" value="PreATP-grasp_dom_sf"/>
</dbReference>
<evidence type="ECO:0000259" key="11">
    <source>
        <dbReference type="PROSITE" id="PS50979"/>
    </source>
</evidence>
<dbReference type="PANTHER" id="PTHR18866:SF128">
    <property type="entry name" value="UREA AMIDOLYASE"/>
    <property type="match status" value="1"/>
</dbReference>
<dbReference type="GO" id="GO:0016787">
    <property type="term" value="F:hydrolase activity"/>
    <property type="evidence" value="ECO:0007669"/>
    <property type="project" value="UniProtKB-KW"/>
</dbReference>
<dbReference type="Proteomes" id="UP000184395">
    <property type="component" value="Unassembled WGS sequence"/>
</dbReference>
<dbReference type="InterPro" id="IPR003833">
    <property type="entry name" value="CT_C_D"/>
</dbReference>
<dbReference type="SUPFAM" id="SSF56059">
    <property type="entry name" value="Glutathione synthetase ATP-binding domain-like"/>
    <property type="match status" value="1"/>
</dbReference>
<feature type="coiled-coil region" evidence="8">
    <location>
        <begin position="752"/>
        <end position="779"/>
    </location>
</feature>
<keyword evidence="4" id="KW-0378">Hydrolase</keyword>
<dbReference type="SMART" id="SM00878">
    <property type="entry name" value="Biotin_carb_C"/>
    <property type="match status" value="1"/>
</dbReference>
<evidence type="ECO:0000256" key="1">
    <source>
        <dbReference type="ARBA" id="ARBA00001953"/>
    </source>
</evidence>
<dbReference type="SUPFAM" id="SSF160467">
    <property type="entry name" value="PH0987 N-terminal domain-like"/>
    <property type="match status" value="1"/>
</dbReference>
<dbReference type="SUPFAM" id="SSF51230">
    <property type="entry name" value="Single hybrid motif"/>
    <property type="match status" value="1"/>
</dbReference>
<dbReference type="NCBIfam" id="TIGR00724">
    <property type="entry name" value="urea_amlyse_rel"/>
    <property type="match status" value="1"/>
</dbReference>